<dbReference type="InterPro" id="IPR044668">
    <property type="entry name" value="PuuD-like"/>
</dbReference>
<evidence type="ECO:0000313" key="2">
    <source>
        <dbReference type="Proteomes" id="UP000621436"/>
    </source>
</evidence>
<dbReference type="Pfam" id="PF07722">
    <property type="entry name" value="Peptidase_C26"/>
    <property type="match status" value="1"/>
</dbReference>
<reference evidence="1" key="1">
    <citation type="submission" date="2020-11" db="EMBL/GenBank/DDBJ databases">
        <title>Halonatronomonas betainensis gen. nov., sp. nov. a novel haloalkaliphilic representative of the family Halanaerobiacae capable of betaine degradation.</title>
        <authorList>
            <person name="Boltyanskaya Y."/>
            <person name="Kevbrin V."/>
            <person name="Detkova E."/>
            <person name="Grouzdev D.S."/>
            <person name="Koziaeva V."/>
            <person name="Zhilina T."/>
        </authorList>
    </citation>
    <scope>NUCLEOTIDE SEQUENCE</scope>
    <source>
        <strain evidence="1">Z-7014</strain>
    </source>
</reference>
<dbReference type="RefSeq" id="WP_270452101.1">
    <property type="nucleotide sequence ID" value="NZ_JADPIE010000001.1"/>
</dbReference>
<keyword evidence="2" id="KW-1185">Reference proteome</keyword>
<protein>
    <submittedName>
        <fullName evidence="1">Gamma-glutamyl-gamma-aminobutyrate hydrolase family protein</fullName>
    </submittedName>
</protein>
<dbReference type="PANTHER" id="PTHR43235:SF1">
    <property type="entry name" value="GLUTAMINE AMIDOTRANSFERASE PB2B2.05-RELATED"/>
    <property type="match status" value="1"/>
</dbReference>
<evidence type="ECO:0000313" key="1">
    <source>
        <dbReference type="EMBL" id="MBF8435483.1"/>
    </source>
</evidence>
<proteinExistence type="predicted"/>
<dbReference type="InterPro" id="IPR011697">
    <property type="entry name" value="Peptidase_C26"/>
</dbReference>
<dbReference type="Gene3D" id="3.40.50.880">
    <property type="match status" value="1"/>
</dbReference>
<organism evidence="1 2">
    <name type="scientific">Halonatronomonas betaini</name>
    <dbReference type="NCBI Taxonomy" id="2778430"/>
    <lineage>
        <taxon>Bacteria</taxon>
        <taxon>Bacillati</taxon>
        <taxon>Bacillota</taxon>
        <taxon>Clostridia</taxon>
        <taxon>Halanaerobiales</taxon>
        <taxon>Halarsenatibacteraceae</taxon>
        <taxon>Halonatronomonas</taxon>
    </lineage>
</organism>
<dbReference type="GO" id="GO:0005829">
    <property type="term" value="C:cytosol"/>
    <property type="evidence" value="ECO:0007669"/>
    <property type="project" value="TreeGrafter"/>
</dbReference>
<comment type="caution">
    <text evidence="1">The sequence shown here is derived from an EMBL/GenBank/DDBJ whole genome shotgun (WGS) entry which is preliminary data.</text>
</comment>
<dbReference type="InterPro" id="IPR029062">
    <property type="entry name" value="Class_I_gatase-like"/>
</dbReference>
<keyword evidence="1" id="KW-0378">Hydrolase</keyword>
<dbReference type="PROSITE" id="PS51273">
    <property type="entry name" value="GATASE_TYPE_1"/>
    <property type="match status" value="1"/>
</dbReference>
<accession>A0A931AMF4</accession>
<dbReference type="GO" id="GO:0016811">
    <property type="term" value="F:hydrolase activity, acting on carbon-nitrogen (but not peptide) bonds, in linear amides"/>
    <property type="evidence" value="ECO:0007669"/>
    <property type="project" value="InterPro"/>
</dbReference>
<gene>
    <name evidence="1" type="ORF">I0Q91_00195</name>
</gene>
<dbReference type="AlphaFoldDB" id="A0A931AMF4"/>
<name>A0A931AMF4_9FIRM</name>
<dbReference type="EMBL" id="JADPIE010000001">
    <property type="protein sequence ID" value="MBF8435483.1"/>
    <property type="molecule type" value="Genomic_DNA"/>
</dbReference>
<dbReference type="PANTHER" id="PTHR43235">
    <property type="entry name" value="GLUTAMINE AMIDOTRANSFERASE PB2B2.05-RELATED"/>
    <property type="match status" value="1"/>
</dbReference>
<sequence>MIPTILVTSYYVFNQELDEDKRVRGFPTQDMVMCTVDYLNGIKAGGGMPFIISPINDEEYIASALERCDGVLLTGGGDIDPELYQENKLDTCMLVNNFRDEFELKVLDMALKSNKPILGICRGLQLINVYYGGSIYQNIDLLKLPVEHFNLNKGKDYKAHQVEVYQDSHLYQALQKEKIKTNSLHHQAINQLGDGVSVIAKSEDGLIEGIEVKDKEMTFAVQWHPEMMFKKSNEQKQIFTYFIDYIKKLSN</sequence>
<dbReference type="SUPFAM" id="SSF52317">
    <property type="entry name" value="Class I glutamine amidotransferase-like"/>
    <property type="match status" value="1"/>
</dbReference>
<dbReference type="CDD" id="cd01745">
    <property type="entry name" value="GATase1_2"/>
    <property type="match status" value="1"/>
</dbReference>
<dbReference type="Proteomes" id="UP000621436">
    <property type="component" value="Unassembled WGS sequence"/>
</dbReference>